<evidence type="ECO:0000313" key="3">
    <source>
        <dbReference type="WBParaSite" id="ACRNAN_scaffold13962.g10598.t1"/>
    </source>
</evidence>
<dbReference type="Proteomes" id="UP000887540">
    <property type="component" value="Unplaced"/>
</dbReference>
<dbReference type="AlphaFoldDB" id="A0A914CT42"/>
<dbReference type="WBParaSite" id="ACRNAN_scaffold13962.g10598.t1">
    <property type="protein sequence ID" value="ACRNAN_scaffold13962.g10598.t1"/>
    <property type="gene ID" value="ACRNAN_scaffold13962.g10598"/>
</dbReference>
<protein>
    <submittedName>
        <fullName evidence="3">Uncharacterized protein</fullName>
    </submittedName>
</protein>
<keyword evidence="1" id="KW-0812">Transmembrane</keyword>
<evidence type="ECO:0000313" key="2">
    <source>
        <dbReference type="Proteomes" id="UP000887540"/>
    </source>
</evidence>
<feature type="transmembrane region" description="Helical" evidence="1">
    <location>
        <begin position="34"/>
        <end position="52"/>
    </location>
</feature>
<organism evidence="2 3">
    <name type="scientific">Acrobeloides nanus</name>
    <dbReference type="NCBI Taxonomy" id="290746"/>
    <lineage>
        <taxon>Eukaryota</taxon>
        <taxon>Metazoa</taxon>
        <taxon>Ecdysozoa</taxon>
        <taxon>Nematoda</taxon>
        <taxon>Chromadorea</taxon>
        <taxon>Rhabditida</taxon>
        <taxon>Tylenchina</taxon>
        <taxon>Cephalobomorpha</taxon>
        <taxon>Cephaloboidea</taxon>
        <taxon>Cephalobidae</taxon>
        <taxon>Acrobeloides</taxon>
    </lineage>
</organism>
<reference evidence="3" key="1">
    <citation type="submission" date="2022-11" db="UniProtKB">
        <authorList>
            <consortium name="WormBaseParasite"/>
        </authorList>
    </citation>
    <scope>IDENTIFICATION</scope>
</reference>
<name>A0A914CT42_9BILA</name>
<sequence length="121" mass="13776">MPVIKTSTGESKWIEKSTLYLPKGAPPVLSGFGYIHRITFGLFFAGFIFYKVTANEDSWYGRAANRVSQIFSFHQMSEADKTGVAPEESPFWEAVNEKNKKMMLKQSEAFDAIERAGRWKI</sequence>
<keyword evidence="2" id="KW-1185">Reference proteome</keyword>
<proteinExistence type="predicted"/>
<keyword evidence="1" id="KW-1133">Transmembrane helix</keyword>
<accession>A0A914CT42</accession>
<evidence type="ECO:0000256" key="1">
    <source>
        <dbReference type="SAM" id="Phobius"/>
    </source>
</evidence>
<keyword evidence="1" id="KW-0472">Membrane</keyword>